<dbReference type="GO" id="GO:0004650">
    <property type="term" value="F:polygalacturonase activity"/>
    <property type="evidence" value="ECO:0007669"/>
    <property type="project" value="InterPro"/>
</dbReference>
<name>A0AAN9PA27_CROPI</name>
<dbReference type="SUPFAM" id="SSF51126">
    <property type="entry name" value="Pectin lyase-like"/>
    <property type="match status" value="1"/>
</dbReference>
<dbReference type="InterPro" id="IPR011050">
    <property type="entry name" value="Pectin_lyase_fold/virulence"/>
</dbReference>
<keyword evidence="6 8" id="KW-0326">Glycosidase</keyword>
<dbReference type="EMBL" id="JAYWIO010000001">
    <property type="protein sequence ID" value="KAK7290466.1"/>
    <property type="molecule type" value="Genomic_DNA"/>
</dbReference>
<evidence type="ECO:0000256" key="4">
    <source>
        <dbReference type="ARBA" id="ARBA00022525"/>
    </source>
</evidence>
<keyword evidence="5 8" id="KW-0378">Hydrolase</keyword>
<evidence type="ECO:0000256" key="8">
    <source>
        <dbReference type="RuleBase" id="RU361169"/>
    </source>
</evidence>
<evidence type="ECO:0000256" key="2">
    <source>
        <dbReference type="ARBA" id="ARBA00008834"/>
    </source>
</evidence>
<protein>
    <recommendedName>
        <fullName evidence="11">Polygalacturonase</fullName>
    </recommendedName>
</protein>
<sequence length="305" mass="33128">MRAVGRWTMVRWGVTILGNLLAPERNSWGACSKRWLHFQDVDGMTVDGFGVINGQGQHWWGNALLFERCNGLKISGLTHINGPGSHIFVVHSKNVSISHVNITSPEHSHNTDGIDISKSKHVNIHDSIIGTGDDCIALKGGTQFVNISQVHCGPGHGISVGSLGDNGKEDYASDIHVFNCSISGATGGAKIKTWAGGKGYVKRIIFEHITVHQTNYAVNIDQHYWHSKENRQALKVSDVTFSNIQGTCTNQNAIVLDCANIGCSNITLNKINITSIDPKKPASTICNHVKGRATNVSPYNVSCFH</sequence>
<evidence type="ECO:0000256" key="5">
    <source>
        <dbReference type="ARBA" id="ARBA00022801"/>
    </source>
</evidence>
<dbReference type="GO" id="GO:0005975">
    <property type="term" value="P:carbohydrate metabolic process"/>
    <property type="evidence" value="ECO:0007669"/>
    <property type="project" value="InterPro"/>
</dbReference>
<gene>
    <name evidence="9" type="ORF">RIF29_04909</name>
</gene>
<evidence type="ECO:0000256" key="3">
    <source>
        <dbReference type="ARBA" id="ARBA00022512"/>
    </source>
</evidence>
<dbReference type="AlphaFoldDB" id="A0AAN9PA27"/>
<dbReference type="GO" id="GO:0071555">
    <property type="term" value="P:cell wall organization"/>
    <property type="evidence" value="ECO:0007669"/>
    <property type="project" value="UniProtKB-KW"/>
</dbReference>
<dbReference type="InterPro" id="IPR000743">
    <property type="entry name" value="Glyco_hydro_28"/>
</dbReference>
<accession>A0AAN9PA27</accession>
<evidence type="ECO:0000256" key="1">
    <source>
        <dbReference type="ARBA" id="ARBA00004191"/>
    </source>
</evidence>
<proteinExistence type="inferred from homology"/>
<comment type="subcellular location">
    <subcellularLocation>
        <location evidence="1">Secreted</location>
        <location evidence="1">Cell wall</location>
    </subcellularLocation>
</comment>
<organism evidence="9 10">
    <name type="scientific">Crotalaria pallida</name>
    <name type="common">Smooth rattlebox</name>
    <name type="synonym">Crotalaria striata</name>
    <dbReference type="NCBI Taxonomy" id="3830"/>
    <lineage>
        <taxon>Eukaryota</taxon>
        <taxon>Viridiplantae</taxon>
        <taxon>Streptophyta</taxon>
        <taxon>Embryophyta</taxon>
        <taxon>Tracheophyta</taxon>
        <taxon>Spermatophyta</taxon>
        <taxon>Magnoliopsida</taxon>
        <taxon>eudicotyledons</taxon>
        <taxon>Gunneridae</taxon>
        <taxon>Pentapetalae</taxon>
        <taxon>rosids</taxon>
        <taxon>fabids</taxon>
        <taxon>Fabales</taxon>
        <taxon>Fabaceae</taxon>
        <taxon>Papilionoideae</taxon>
        <taxon>50 kb inversion clade</taxon>
        <taxon>genistoids sensu lato</taxon>
        <taxon>core genistoids</taxon>
        <taxon>Crotalarieae</taxon>
        <taxon>Crotalaria</taxon>
    </lineage>
</organism>
<evidence type="ECO:0000313" key="9">
    <source>
        <dbReference type="EMBL" id="KAK7290466.1"/>
    </source>
</evidence>
<keyword evidence="4" id="KW-0964">Secreted</keyword>
<dbReference type="Proteomes" id="UP001372338">
    <property type="component" value="Unassembled WGS sequence"/>
</dbReference>
<reference evidence="9 10" key="1">
    <citation type="submission" date="2024-01" db="EMBL/GenBank/DDBJ databases">
        <title>The genomes of 5 underutilized Papilionoideae crops provide insights into root nodulation and disease resistanc.</title>
        <authorList>
            <person name="Yuan L."/>
        </authorList>
    </citation>
    <scope>NUCLEOTIDE SEQUENCE [LARGE SCALE GENOMIC DNA]</scope>
    <source>
        <strain evidence="9">ZHUSHIDOU_FW_LH</strain>
        <tissue evidence="9">Leaf</tissue>
    </source>
</reference>
<keyword evidence="7" id="KW-0961">Cell wall biogenesis/degradation</keyword>
<dbReference type="PANTHER" id="PTHR31375">
    <property type="match status" value="1"/>
</dbReference>
<evidence type="ECO:0000313" key="10">
    <source>
        <dbReference type="Proteomes" id="UP001372338"/>
    </source>
</evidence>
<keyword evidence="3" id="KW-0134">Cell wall</keyword>
<dbReference type="Gene3D" id="2.160.20.10">
    <property type="entry name" value="Single-stranded right-handed beta-helix, Pectin lyase-like"/>
    <property type="match status" value="1"/>
</dbReference>
<evidence type="ECO:0000256" key="6">
    <source>
        <dbReference type="ARBA" id="ARBA00023295"/>
    </source>
</evidence>
<evidence type="ECO:0000256" key="7">
    <source>
        <dbReference type="ARBA" id="ARBA00023316"/>
    </source>
</evidence>
<dbReference type="InterPro" id="IPR012334">
    <property type="entry name" value="Pectin_lyas_fold"/>
</dbReference>
<comment type="similarity">
    <text evidence="2 8">Belongs to the glycosyl hydrolase 28 family.</text>
</comment>
<dbReference type="SMART" id="SM00710">
    <property type="entry name" value="PbH1"/>
    <property type="match status" value="5"/>
</dbReference>
<keyword evidence="10" id="KW-1185">Reference proteome</keyword>
<dbReference type="InterPro" id="IPR006626">
    <property type="entry name" value="PbH1"/>
</dbReference>
<dbReference type="Pfam" id="PF00295">
    <property type="entry name" value="Glyco_hydro_28"/>
    <property type="match status" value="1"/>
</dbReference>
<comment type="caution">
    <text evidence="9">The sequence shown here is derived from an EMBL/GenBank/DDBJ whole genome shotgun (WGS) entry which is preliminary data.</text>
</comment>
<evidence type="ECO:0008006" key="11">
    <source>
        <dbReference type="Google" id="ProtNLM"/>
    </source>
</evidence>